<dbReference type="PANTHER" id="PTHR43849">
    <property type="entry name" value="BLL3936 PROTEIN"/>
    <property type="match status" value="1"/>
</dbReference>
<proteinExistence type="predicted"/>
<feature type="transmembrane region" description="Helical" evidence="1">
    <location>
        <begin position="505"/>
        <end position="523"/>
    </location>
</feature>
<name>A0ABD5ZWW7_9EURY</name>
<dbReference type="NCBIfam" id="TIGR02123">
    <property type="entry name" value="TRAP_fused"/>
    <property type="match status" value="1"/>
</dbReference>
<dbReference type="PANTHER" id="PTHR43849:SF2">
    <property type="entry name" value="BLL3936 PROTEIN"/>
    <property type="match status" value="1"/>
</dbReference>
<feature type="transmembrane region" description="Helical" evidence="1">
    <location>
        <begin position="798"/>
        <end position="820"/>
    </location>
</feature>
<feature type="transmembrane region" description="Helical" evidence="1">
    <location>
        <begin position="543"/>
        <end position="565"/>
    </location>
</feature>
<sequence>MTDDQPTDDTAEAPDREETDAIIQEIERKRSLGGLAAVVVAAVGITFSVFQMWLAAKGFVLALTLPLIGEVEFVALQLLQINAIHVTFGLVLAFLLYPASTGDGPIASRCVRLGAVVDDRFGASHPLSRIVHAAGGALRWIFVDPDLDRVTPFDLALIPVAVLSAAYFVTDFDEIQRMRALGLESGRAIHEVFTFLDPVAGLLGPLTETSYAMVLGVIGVLLVLEATRRAISLYLMLIVAAFVVYARFGVFIPQNAAYVGVLSIPELSWPAIIQNLWYNTENGVFGIPITVSVQFIYIFILFGAFLEMSGAGQWFIDLAYAATGTRKGGPAKASILASGFMGTISGSSIANTVTTGAFTIPLMKKSGYRPEFAGGVEASASSGGQILPPVMGAAAFLIVQYTATPFADVIVVATIPAIVFFFGVWVMVHFEASRLGIGGLDPSELVDVRSHLRRGWFYLVPIALLLYYLIGARLSVARSAWFTLIAIGALVTLVAAYSDETRGRLGAIFALLFGATVVSHYVAGTGPLVAALGGGTGGLSLQAAFAATVGRLGGISIIAGVLTLATRPFLDSPILEFDQAVDDAAESTASALGRPGLSRNGLYRLGTFLGKSMDGGARTAVPVVIAVAAAGIIPGVISVSGLGPNLVALIKAVAGGSLVLLLVVTAISSILLGMGMPTTVTYIILVSLLAPALTAFGVPELAAHLYILYFGVIADITPPVAVAAYAASGVAKSDAFQTGIEAFSLSLNKAIVPFAFVLTPGIVLLRREPNAAELGVGDKYAVLGSADLFDLAYLVPEVIVPVVGVFLGVVALAATVIGYVYTPVGRGERAAFAVSSLLLMAPGLAVRGALDVIGLFGIGGGGGDEVSVAIDVALRGIGLALFVALVLGNRGQGASGFFSSSESEAESTPETA</sequence>
<evidence type="ECO:0000259" key="2">
    <source>
        <dbReference type="Pfam" id="PF06808"/>
    </source>
</evidence>
<dbReference type="InterPro" id="IPR011853">
    <property type="entry name" value="TRAP_DctM-Dct_fused"/>
</dbReference>
<feature type="transmembrane region" description="Helical" evidence="1">
    <location>
        <begin position="704"/>
        <end position="726"/>
    </location>
</feature>
<feature type="transmembrane region" description="Helical" evidence="1">
    <location>
        <begin position="285"/>
        <end position="306"/>
    </location>
</feature>
<feature type="domain" description="TRAP C4-dicarboxylate transport system permease DctM subunit" evidence="2">
    <location>
        <begin position="612"/>
        <end position="769"/>
    </location>
</feature>
<feature type="transmembrane region" description="Helical" evidence="1">
    <location>
        <begin position="832"/>
        <end position="856"/>
    </location>
</feature>
<accession>A0ABD5ZWW7</accession>
<dbReference type="Pfam" id="PF06808">
    <property type="entry name" value="DctM"/>
    <property type="match status" value="2"/>
</dbReference>
<dbReference type="EMBL" id="JBHTAT010000001">
    <property type="protein sequence ID" value="MFC7254617.1"/>
    <property type="molecule type" value="Genomic_DNA"/>
</dbReference>
<feature type="transmembrane region" description="Helical" evidence="1">
    <location>
        <begin position="620"/>
        <end position="642"/>
    </location>
</feature>
<feature type="transmembrane region" description="Helical" evidence="1">
    <location>
        <begin position="456"/>
        <end position="474"/>
    </location>
</feature>
<feature type="transmembrane region" description="Helical" evidence="1">
    <location>
        <begin position="679"/>
        <end position="698"/>
    </location>
</feature>
<feature type="transmembrane region" description="Helical" evidence="1">
    <location>
        <begin position="747"/>
        <end position="765"/>
    </location>
</feature>
<dbReference type="GeneID" id="96952936"/>
<evidence type="ECO:0000256" key="1">
    <source>
        <dbReference type="SAM" id="Phobius"/>
    </source>
</evidence>
<feature type="transmembrane region" description="Helical" evidence="1">
    <location>
        <begin position="32"/>
        <end position="54"/>
    </location>
</feature>
<feature type="transmembrane region" description="Helical" evidence="1">
    <location>
        <begin position="150"/>
        <end position="169"/>
    </location>
</feature>
<dbReference type="Proteomes" id="UP001596434">
    <property type="component" value="Unassembled WGS sequence"/>
</dbReference>
<keyword evidence="1" id="KW-1133">Transmembrane helix</keyword>
<reference evidence="3 4" key="1">
    <citation type="journal article" date="2019" name="Int. J. Syst. Evol. Microbiol.">
        <title>The Global Catalogue of Microorganisms (GCM) 10K type strain sequencing project: providing services to taxonomists for standard genome sequencing and annotation.</title>
        <authorList>
            <consortium name="The Broad Institute Genomics Platform"/>
            <consortium name="The Broad Institute Genome Sequencing Center for Infectious Disease"/>
            <person name="Wu L."/>
            <person name="Ma J."/>
        </authorList>
    </citation>
    <scope>NUCLEOTIDE SEQUENCE [LARGE SCALE GENOMIC DNA]</scope>
    <source>
        <strain evidence="3 4">GX21</strain>
    </source>
</reference>
<dbReference type="RefSeq" id="WP_379702819.1">
    <property type="nucleotide sequence ID" value="NZ_JBHTAT010000001.1"/>
</dbReference>
<keyword evidence="1" id="KW-0472">Membrane</keyword>
<evidence type="ECO:0000313" key="3">
    <source>
        <dbReference type="EMBL" id="MFC7254617.1"/>
    </source>
</evidence>
<feature type="transmembrane region" description="Helical" evidence="1">
    <location>
        <begin position="648"/>
        <end position="672"/>
    </location>
</feature>
<keyword evidence="4" id="KW-1185">Reference proteome</keyword>
<organism evidence="3 4">
    <name type="scientific">Haloplanus litoreus</name>
    <dbReference type="NCBI Taxonomy" id="767515"/>
    <lineage>
        <taxon>Archaea</taxon>
        <taxon>Methanobacteriati</taxon>
        <taxon>Methanobacteriota</taxon>
        <taxon>Stenosarchaea group</taxon>
        <taxon>Halobacteria</taxon>
        <taxon>Halobacteriales</taxon>
        <taxon>Haloferacaceae</taxon>
        <taxon>Haloplanus</taxon>
    </lineage>
</organism>
<feature type="transmembrane region" description="Helical" evidence="1">
    <location>
        <begin position="202"/>
        <end position="224"/>
    </location>
</feature>
<dbReference type="InterPro" id="IPR010656">
    <property type="entry name" value="DctM"/>
</dbReference>
<keyword evidence="1" id="KW-0812">Transmembrane</keyword>
<feature type="domain" description="TRAP C4-dicarboxylate transport system permease DctM subunit" evidence="2">
    <location>
        <begin position="218"/>
        <end position="522"/>
    </location>
</feature>
<feature type="transmembrane region" description="Helical" evidence="1">
    <location>
        <begin position="74"/>
        <end position="97"/>
    </location>
</feature>
<feature type="transmembrane region" description="Helical" evidence="1">
    <location>
        <begin position="231"/>
        <end position="252"/>
    </location>
</feature>
<gene>
    <name evidence="3" type="ORF">ACFQKE_04760</name>
</gene>
<comment type="caution">
    <text evidence="3">The sequence shown here is derived from an EMBL/GenBank/DDBJ whole genome shotgun (WGS) entry which is preliminary data.</text>
</comment>
<feature type="transmembrane region" description="Helical" evidence="1">
    <location>
        <begin position="480"/>
        <end position="498"/>
    </location>
</feature>
<evidence type="ECO:0000313" key="4">
    <source>
        <dbReference type="Proteomes" id="UP001596434"/>
    </source>
</evidence>
<feature type="transmembrane region" description="Helical" evidence="1">
    <location>
        <begin position="868"/>
        <end position="887"/>
    </location>
</feature>
<dbReference type="AlphaFoldDB" id="A0ABD5ZWW7"/>
<feature type="transmembrane region" description="Helical" evidence="1">
    <location>
        <begin position="409"/>
        <end position="428"/>
    </location>
</feature>
<protein>
    <submittedName>
        <fullName evidence="3">TRAP transporter permease</fullName>
    </submittedName>
</protein>